<dbReference type="EMBL" id="KZ305027">
    <property type="protein sequence ID" value="PIA52008.1"/>
    <property type="molecule type" value="Genomic_DNA"/>
</dbReference>
<dbReference type="STRING" id="218851.A0A2G5E8A7"/>
<dbReference type="PANTHER" id="PTHR33735:SF10">
    <property type="entry name" value="EXPRESSED PROTEIN"/>
    <property type="match status" value="1"/>
</dbReference>
<evidence type="ECO:0000313" key="4">
    <source>
        <dbReference type="Proteomes" id="UP000230069"/>
    </source>
</evidence>
<dbReference type="Proteomes" id="UP000230069">
    <property type="component" value="Unassembled WGS sequence"/>
</dbReference>
<gene>
    <name evidence="3" type="ORF">AQUCO_01000115v1</name>
</gene>
<evidence type="ECO:0000256" key="1">
    <source>
        <dbReference type="SAM" id="Coils"/>
    </source>
</evidence>
<dbReference type="AlphaFoldDB" id="A0A2G5E8A7"/>
<dbReference type="OrthoDB" id="1927611at2759"/>
<organism evidence="3 4">
    <name type="scientific">Aquilegia coerulea</name>
    <name type="common">Rocky mountain columbine</name>
    <dbReference type="NCBI Taxonomy" id="218851"/>
    <lineage>
        <taxon>Eukaryota</taxon>
        <taxon>Viridiplantae</taxon>
        <taxon>Streptophyta</taxon>
        <taxon>Embryophyta</taxon>
        <taxon>Tracheophyta</taxon>
        <taxon>Spermatophyta</taxon>
        <taxon>Magnoliopsida</taxon>
        <taxon>Ranunculales</taxon>
        <taxon>Ranunculaceae</taxon>
        <taxon>Thalictroideae</taxon>
        <taxon>Aquilegia</taxon>
    </lineage>
</organism>
<accession>A0A2G5E8A7</accession>
<evidence type="ECO:0000313" key="3">
    <source>
        <dbReference type="EMBL" id="PIA52008.1"/>
    </source>
</evidence>
<sequence>MSMSSSSSSSSSYHLSTRKMVRSFSSVHQRSFGIPSISSAKHGYCDTMRQQLYLSTINRRGKANRTIRSMDLNAINNLPPVPVPSVPSGSPFPSWSSWMLLTIIPMILPFFKSKWGPLIVIKNKMDSVLQNVEIMAEGIEEVARRVDKMADEMTEKLPEGKFKKAIQMIDVVAEETIKKADCVEELLDKVEEVEDKLEDMIEDAIKDKALAKTSSSTKIPEQKAKVDGGDASISA</sequence>
<evidence type="ECO:0000256" key="2">
    <source>
        <dbReference type="SAM" id="MobiDB-lite"/>
    </source>
</evidence>
<proteinExistence type="predicted"/>
<name>A0A2G5E8A7_AQUCA</name>
<feature type="region of interest" description="Disordered" evidence="2">
    <location>
        <begin position="212"/>
        <end position="235"/>
    </location>
</feature>
<feature type="coiled-coil region" evidence="1">
    <location>
        <begin position="173"/>
        <end position="207"/>
    </location>
</feature>
<dbReference type="InParanoid" id="A0A2G5E8A7"/>
<dbReference type="FunCoup" id="A0A2G5E8A7">
    <property type="interactions" value="271"/>
</dbReference>
<keyword evidence="1" id="KW-0175">Coiled coil</keyword>
<reference evidence="3 4" key="1">
    <citation type="submission" date="2017-09" db="EMBL/GenBank/DDBJ databases">
        <title>WGS assembly of Aquilegia coerulea Goldsmith.</title>
        <authorList>
            <person name="Hodges S."/>
            <person name="Kramer E."/>
            <person name="Nordborg M."/>
            <person name="Tomkins J."/>
            <person name="Borevitz J."/>
            <person name="Derieg N."/>
            <person name="Yan J."/>
            <person name="Mihaltcheva S."/>
            <person name="Hayes R.D."/>
            <person name="Rokhsar D."/>
        </authorList>
    </citation>
    <scope>NUCLEOTIDE SEQUENCE [LARGE SCALE GENOMIC DNA]</scope>
    <source>
        <strain evidence="4">cv. Goldsmith</strain>
    </source>
</reference>
<protein>
    <submittedName>
        <fullName evidence="3">Uncharacterized protein</fullName>
    </submittedName>
</protein>
<keyword evidence="4" id="KW-1185">Reference proteome</keyword>
<dbReference type="PANTHER" id="PTHR33735">
    <property type="entry name" value="EXPRESSED PROTEIN"/>
    <property type="match status" value="1"/>
</dbReference>